<reference evidence="4" key="2">
    <citation type="submission" date="2014-07" db="EMBL/GenBank/DDBJ databases">
        <authorList>
            <person name="Hull J."/>
        </authorList>
    </citation>
    <scope>NUCLEOTIDE SEQUENCE</scope>
</reference>
<evidence type="ECO:0000313" key="5">
    <source>
        <dbReference type="EMBL" id="JAG60294.1"/>
    </source>
</evidence>
<protein>
    <submittedName>
        <fullName evidence="4">Transcription factor TFIIIB component B</fullName>
    </submittedName>
</protein>
<dbReference type="SUPFAM" id="SSF46689">
    <property type="entry name" value="Homeodomain-like"/>
    <property type="match status" value="1"/>
</dbReference>
<comment type="subcellular location">
    <subcellularLocation>
        <location evidence="1">Nucleus</location>
    </subcellularLocation>
</comment>
<feature type="compositionally biased region" description="Basic and acidic residues" evidence="2">
    <location>
        <begin position="243"/>
        <end position="253"/>
    </location>
</feature>
<dbReference type="GO" id="GO:0001156">
    <property type="term" value="F:TFIIIC-class transcription factor complex binding"/>
    <property type="evidence" value="ECO:0007669"/>
    <property type="project" value="TreeGrafter"/>
</dbReference>
<reference evidence="4" key="1">
    <citation type="journal article" date="2014" name="PLoS ONE">
        <title>Transcriptome-Based Identification of ABC Transporters in the Western Tarnished Plant Bug Lygus hesperus.</title>
        <authorList>
            <person name="Hull J.J."/>
            <person name="Chaney K."/>
            <person name="Geib S.M."/>
            <person name="Fabrick J.A."/>
            <person name="Brent C.S."/>
            <person name="Walsh D."/>
            <person name="Lavine L.C."/>
        </authorList>
    </citation>
    <scope>NUCLEOTIDE SEQUENCE</scope>
</reference>
<dbReference type="EMBL" id="GBRD01005527">
    <property type="protein sequence ID" value="JAG60294.1"/>
    <property type="molecule type" value="Transcribed_RNA"/>
</dbReference>
<feature type="region of interest" description="Disordered" evidence="2">
    <location>
        <begin position="235"/>
        <end position="254"/>
    </location>
</feature>
<evidence type="ECO:0000259" key="3">
    <source>
        <dbReference type="SMART" id="SM00717"/>
    </source>
</evidence>
<gene>
    <name evidence="4" type="primary">BDP1_0</name>
    <name evidence="4" type="ORF">CM83_28431</name>
</gene>
<organism evidence="4">
    <name type="scientific">Lygus hesperus</name>
    <name type="common">Western plant bug</name>
    <dbReference type="NCBI Taxonomy" id="30085"/>
    <lineage>
        <taxon>Eukaryota</taxon>
        <taxon>Metazoa</taxon>
        <taxon>Ecdysozoa</taxon>
        <taxon>Arthropoda</taxon>
        <taxon>Hexapoda</taxon>
        <taxon>Insecta</taxon>
        <taxon>Pterygota</taxon>
        <taxon>Neoptera</taxon>
        <taxon>Paraneoptera</taxon>
        <taxon>Hemiptera</taxon>
        <taxon>Heteroptera</taxon>
        <taxon>Panheteroptera</taxon>
        <taxon>Cimicomorpha</taxon>
        <taxon>Miridae</taxon>
        <taxon>Mirini</taxon>
        <taxon>Lygus</taxon>
    </lineage>
</organism>
<accession>A0A0A9ZE62</accession>
<proteinExistence type="predicted"/>
<reference evidence="5" key="3">
    <citation type="submission" date="2014-09" db="EMBL/GenBank/DDBJ databases">
        <authorList>
            <person name="Magalhaes I.L.F."/>
            <person name="Oliveira U."/>
            <person name="Santos F.R."/>
            <person name="Vidigal T.H.D.A."/>
            <person name="Brescovit A.D."/>
            <person name="Santos A.J."/>
        </authorList>
    </citation>
    <scope>NUCLEOTIDE SEQUENCE</scope>
</reference>
<dbReference type="InterPro" id="IPR001005">
    <property type="entry name" value="SANT/Myb"/>
</dbReference>
<dbReference type="GO" id="GO:0070898">
    <property type="term" value="P:RNA polymerase III preinitiation complex assembly"/>
    <property type="evidence" value="ECO:0007669"/>
    <property type="project" value="TreeGrafter"/>
</dbReference>
<dbReference type="GO" id="GO:0000126">
    <property type="term" value="C:transcription factor TFIIIB complex"/>
    <property type="evidence" value="ECO:0007669"/>
    <property type="project" value="TreeGrafter"/>
</dbReference>
<sequence>MDSTKNNRDVDFPKSSNVILSAIRAVGYLKLHSHALEDSILRRLIMGKQFSSGATFCSSCNDESVGKHLRVLSLLSPRELQLVLKKPGLGHPILSPSCPSGKMSFKPSLDWKRRPLVTNYSYHIMKMKVKEAMSKKYGTANPNPNEVKLTVQEVAFFNPVSGLRMVHSNSERTDIPKVPSKRSSKRRISNNDAIVSTCRQHFLPTFNEAAPVPQVKLNSEGEVIIDPQSMRIRTSTLGTSKNDSQEGRREEAAHQNTKKWGFRELVKFYRGLFLYGTDFSLLAEFFPGRSRRSLKAKFKSEEMRNRDLVDRAVHTVNRTRADLVEIIRMLRVDRFAKSCGAPK</sequence>
<evidence type="ECO:0000256" key="2">
    <source>
        <dbReference type="SAM" id="MobiDB-lite"/>
    </source>
</evidence>
<dbReference type="Pfam" id="PF15963">
    <property type="entry name" value="Myb_DNA-bind_7"/>
    <property type="match status" value="1"/>
</dbReference>
<dbReference type="SMART" id="SM00717">
    <property type="entry name" value="SANT"/>
    <property type="match status" value="1"/>
</dbReference>
<dbReference type="InterPro" id="IPR009057">
    <property type="entry name" value="Homeodomain-like_sf"/>
</dbReference>
<dbReference type="PANTHER" id="PTHR22929">
    <property type="entry name" value="RNA POLYMERASE III TRANSCRIPTION INITIATION FACTOR B"/>
    <property type="match status" value="1"/>
</dbReference>
<name>A0A0A9ZE62_LYGHE</name>
<dbReference type="GO" id="GO:0005634">
    <property type="term" value="C:nucleus"/>
    <property type="evidence" value="ECO:0007669"/>
    <property type="project" value="UniProtKB-SubCell"/>
</dbReference>
<dbReference type="InterPro" id="IPR039467">
    <property type="entry name" value="TFIIIB_B''_Myb"/>
</dbReference>
<feature type="domain" description="Myb-like" evidence="3">
    <location>
        <begin position="256"/>
        <end position="304"/>
    </location>
</feature>
<evidence type="ECO:0000256" key="1">
    <source>
        <dbReference type="ARBA" id="ARBA00004123"/>
    </source>
</evidence>
<dbReference type="PANTHER" id="PTHR22929:SF0">
    <property type="entry name" value="TRANSCRIPTION FACTOR TFIIIB COMPONENT B'' HOMOLOG"/>
    <property type="match status" value="1"/>
</dbReference>
<evidence type="ECO:0000313" key="4">
    <source>
        <dbReference type="EMBL" id="JAG42191.1"/>
    </source>
</evidence>
<dbReference type="AlphaFoldDB" id="A0A0A9ZE62"/>
<dbReference type="CDD" id="cd00167">
    <property type="entry name" value="SANT"/>
    <property type="match status" value="1"/>
</dbReference>
<dbReference type="EMBL" id="GBHO01001413">
    <property type="protein sequence ID" value="JAG42191.1"/>
    <property type="molecule type" value="Transcribed_RNA"/>
</dbReference>